<organism evidence="1 2">
    <name type="scientific">Tsuneonella aeria</name>
    <dbReference type="NCBI Taxonomy" id="1837929"/>
    <lineage>
        <taxon>Bacteria</taxon>
        <taxon>Pseudomonadati</taxon>
        <taxon>Pseudomonadota</taxon>
        <taxon>Alphaproteobacteria</taxon>
        <taxon>Sphingomonadales</taxon>
        <taxon>Erythrobacteraceae</taxon>
        <taxon>Tsuneonella</taxon>
    </lineage>
</organism>
<gene>
    <name evidence="1" type="ORF">GRI40_01215</name>
</gene>
<accession>A0A6I4T9P8</accession>
<evidence type="ECO:0000313" key="2">
    <source>
        <dbReference type="Proteomes" id="UP000439522"/>
    </source>
</evidence>
<sequence>MKHAAKSHRTMALLAAAIAGLLLAAGAFALPDRGVPSRSGGGGAVGLPGLGAIAMS</sequence>
<name>A0A6I4T9P8_9SPHN</name>
<comment type="caution">
    <text evidence="1">The sequence shown here is derived from an EMBL/GenBank/DDBJ whole genome shotgun (WGS) entry which is preliminary data.</text>
</comment>
<reference evidence="1 2" key="1">
    <citation type="submission" date="2019-12" db="EMBL/GenBank/DDBJ databases">
        <title>Genomic-based taxomic classification of the family Erythrobacteraceae.</title>
        <authorList>
            <person name="Xu L."/>
        </authorList>
    </citation>
    <scope>NUCLEOTIDE SEQUENCE [LARGE SCALE GENOMIC DNA]</scope>
    <source>
        <strain evidence="1 2">100921-2</strain>
    </source>
</reference>
<protein>
    <submittedName>
        <fullName evidence="1">Uncharacterized protein</fullName>
    </submittedName>
</protein>
<evidence type="ECO:0000313" key="1">
    <source>
        <dbReference type="EMBL" id="MXO73843.1"/>
    </source>
</evidence>
<keyword evidence="2" id="KW-1185">Reference proteome</keyword>
<proteinExistence type="predicted"/>
<dbReference type="EMBL" id="WTZA01000001">
    <property type="protein sequence ID" value="MXO73843.1"/>
    <property type="molecule type" value="Genomic_DNA"/>
</dbReference>
<dbReference type="Proteomes" id="UP000439522">
    <property type="component" value="Unassembled WGS sequence"/>
</dbReference>
<dbReference type="RefSeq" id="WP_160609655.1">
    <property type="nucleotide sequence ID" value="NZ_WTZA01000001.1"/>
</dbReference>
<dbReference type="AlphaFoldDB" id="A0A6I4T9P8"/>